<evidence type="ECO:0000256" key="5">
    <source>
        <dbReference type="ARBA" id="ARBA00023014"/>
    </source>
</evidence>
<dbReference type="AlphaFoldDB" id="A0A1T4XLV0"/>
<comment type="cofactor">
    <cofactor evidence="6">
        <name>[2Fe-2S] cluster</name>
        <dbReference type="ChEBI" id="CHEBI:190135"/>
    </cofactor>
</comment>
<dbReference type="GO" id="GO:0046872">
    <property type="term" value="F:metal ion binding"/>
    <property type="evidence" value="ECO:0007669"/>
    <property type="project" value="UniProtKB-KW"/>
</dbReference>
<dbReference type="InterPro" id="IPR036010">
    <property type="entry name" value="2Fe-2S_ferredoxin-like_sf"/>
</dbReference>
<dbReference type="GO" id="GO:0005829">
    <property type="term" value="C:cytosol"/>
    <property type="evidence" value="ECO:0007669"/>
    <property type="project" value="TreeGrafter"/>
</dbReference>
<evidence type="ECO:0000313" key="9">
    <source>
        <dbReference type="Proteomes" id="UP000190460"/>
    </source>
</evidence>
<dbReference type="RefSeq" id="WP_078923590.1">
    <property type="nucleotide sequence ID" value="NZ_FUYB01000019.1"/>
</dbReference>
<evidence type="ECO:0000259" key="7">
    <source>
        <dbReference type="PROSITE" id="PS51085"/>
    </source>
</evidence>
<keyword evidence="2" id="KW-0001">2Fe-2S</keyword>
<evidence type="ECO:0000256" key="1">
    <source>
        <dbReference type="ARBA" id="ARBA00010914"/>
    </source>
</evidence>
<evidence type="ECO:0000313" key="8">
    <source>
        <dbReference type="EMBL" id="SKA90486.1"/>
    </source>
</evidence>
<dbReference type="SUPFAM" id="SSF54292">
    <property type="entry name" value="2Fe-2S ferredoxin-like"/>
    <property type="match status" value="1"/>
</dbReference>
<keyword evidence="9" id="KW-1185">Reference proteome</keyword>
<protein>
    <submittedName>
        <fullName evidence="8">Ferredoxin, 2Fe-2S</fullName>
    </submittedName>
</protein>
<dbReference type="PROSITE" id="PS51085">
    <property type="entry name" value="2FE2S_FER_2"/>
    <property type="match status" value="1"/>
</dbReference>
<dbReference type="InterPro" id="IPR001055">
    <property type="entry name" value="Adrenodoxin-like"/>
</dbReference>
<evidence type="ECO:0000256" key="4">
    <source>
        <dbReference type="ARBA" id="ARBA00023004"/>
    </source>
</evidence>
<evidence type="ECO:0000256" key="2">
    <source>
        <dbReference type="ARBA" id="ARBA00022714"/>
    </source>
</evidence>
<dbReference type="EMBL" id="FUYB01000019">
    <property type="protein sequence ID" value="SKA90486.1"/>
    <property type="molecule type" value="Genomic_DNA"/>
</dbReference>
<dbReference type="GO" id="GO:0140647">
    <property type="term" value="P:P450-containing electron transport chain"/>
    <property type="evidence" value="ECO:0007669"/>
    <property type="project" value="InterPro"/>
</dbReference>
<feature type="domain" description="2Fe-2S ferredoxin-type" evidence="7">
    <location>
        <begin position="2"/>
        <end position="105"/>
    </location>
</feature>
<dbReference type="STRING" id="92487.SAMN02745130_03152"/>
<gene>
    <name evidence="8" type="ORF">SAMN02745130_03152</name>
</gene>
<dbReference type="GO" id="GO:0009055">
    <property type="term" value="F:electron transfer activity"/>
    <property type="evidence" value="ECO:0007669"/>
    <property type="project" value="TreeGrafter"/>
</dbReference>
<evidence type="ECO:0000256" key="3">
    <source>
        <dbReference type="ARBA" id="ARBA00022723"/>
    </source>
</evidence>
<sequence length="106" mass="11139">MPKITFIRADGSQQVLDGAVGQSVMQLATAHGISEIEADCGGACACATFHVIVEPDWAGRLPPQGVMEADMITFAAGVTPTSRLSCQLTITDNMDGLILHLPTQQV</sequence>
<reference evidence="8 9" key="1">
    <citation type="submission" date="2017-02" db="EMBL/GenBank/DDBJ databases">
        <authorList>
            <person name="Peterson S.W."/>
        </authorList>
    </citation>
    <scope>NUCLEOTIDE SEQUENCE [LARGE SCALE GENOMIC DNA]</scope>
    <source>
        <strain evidence="8 9">ATCC 49788</strain>
    </source>
</reference>
<organism evidence="8 9">
    <name type="scientific">Thiothrix eikelboomii</name>
    <dbReference type="NCBI Taxonomy" id="92487"/>
    <lineage>
        <taxon>Bacteria</taxon>
        <taxon>Pseudomonadati</taxon>
        <taxon>Pseudomonadota</taxon>
        <taxon>Gammaproteobacteria</taxon>
        <taxon>Thiotrichales</taxon>
        <taxon>Thiotrichaceae</taxon>
        <taxon>Thiothrix</taxon>
    </lineage>
</organism>
<dbReference type="Proteomes" id="UP000190460">
    <property type="component" value="Unassembled WGS sequence"/>
</dbReference>
<dbReference type="InterPro" id="IPR001041">
    <property type="entry name" value="2Fe-2S_ferredoxin-type"/>
</dbReference>
<comment type="similarity">
    <text evidence="1">Belongs to the adrenodoxin/putidaredoxin family.</text>
</comment>
<dbReference type="PANTHER" id="PTHR23426">
    <property type="entry name" value="FERREDOXIN/ADRENODOXIN"/>
    <property type="match status" value="1"/>
</dbReference>
<keyword evidence="4" id="KW-0408">Iron</keyword>
<name>A0A1T4XLV0_9GAMM</name>
<dbReference type="Gene3D" id="3.10.20.30">
    <property type="match status" value="1"/>
</dbReference>
<evidence type="ECO:0000256" key="6">
    <source>
        <dbReference type="ARBA" id="ARBA00034078"/>
    </source>
</evidence>
<proteinExistence type="inferred from homology"/>
<dbReference type="PANTHER" id="PTHR23426:SF65">
    <property type="entry name" value="FERREDOXIN-2, MITOCHONDRIAL"/>
    <property type="match status" value="1"/>
</dbReference>
<keyword evidence="5" id="KW-0411">Iron-sulfur</keyword>
<accession>A0A1T4XLV0</accession>
<dbReference type="GO" id="GO:0051537">
    <property type="term" value="F:2 iron, 2 sulfur cluster binding"/>
    <property type="evidence" value="ECO:0007669"/>
    <property type="project" value="UniProtKB-KW"/>
</dbReference>
<dbReference type="OrthoDB" id="9799640at2"/>
<dbReference type="InterPro" id="IPR012675">
    <property type="entry name" value="Beta-grasp_dom_sf"/>
</dbReference>
<keyword evidence="3" id="KW-0479">Metal-binding</keyword>